<name>A0A4R6HY62_9GAMM</name>
<sequence length="58" mass="6413">MRRETQRRLDALEPRAHDQTVKAISDLIDELSDLAAGGDGRQQGSDLMAIFEADDNEA</sequence>
<dbReference type="EMBL" id="SNWH01000003">
    <property type="protein sequence ID" value="TDO13786.1"/>
    <property type="molecule type" value="Genomic_DNA"/>
</dbReference>
<comment type="caution">
    <text evidence="1">The sequence shown here is derived from an EMBL/GenBank/DDBJ whole genome shotgun (WGS) entry which is preliminary data.</text>
</comment>
<protein>
    <submittedName>
        <fullName evidence="1">Uncharacterized protein</fullName>
    </submittedName>
</protein>
<reference evidence="1 2" key="1">
    <citation type="submission" date="2019-03" db="EMBL/GenBank/DDBJ databases">
        <title>Freshwater and sediment microbial communities from various areas in North America, analyzing microbe dynamics in response to fracking.</title>
        <authorList>
            <person name="Lamendella R."/>
        </authorList>
    </citation>
    <scope>NUCLEOTIDE SEQUENCE [LARGE SCALE GENOMIC DNA]</scope>
    <source>
        <strain evidence="1 2">1_TX</strain>
    </source>
</reference>
<keyword evidence="2" id="KW-1185">Reference proteome</keyword>
<proteinExistence type="predicted"/>
<dbReference type="RefSeq" id="WP_166637515.1">
    <property type="nucleotide sequence ID" value="NZ_SNWH01000003.1"/>
</dbReference>
<evidence type="ECO:0000313" key="2">
    <source>
        <dbReference type="Proteomes" id="UP000295150"/>
    </source>
</evidence>
<evidence type="ECO:0000313" key="1">
    <source>
        <dbReference type="EMBL" id="TDO13786.1"/>
    </source>
</evidence>
<dbReference type="Proteomes" id="UP000295150">
    <property type="component" value="Unassembled WGS sequence"/>
</dbReference>
<dbReference type="AlphaFoldDB" id="A0A4R6HY62"/>
<gene>
    <name evidence="1" type="ORF">DFO68_1037</name>
</gene>
<organism evidence="1 2">
    <name type="scientific">Halomonas ventosae</name>
    <dbReference type="NCBI Taxonomy" id="229007"/>
    <lineage>
        <taxon>Bacteria</taxon>
        <taxon>Pseudomonadati</taxon>
        <taxon>Pseudomonadota</taxon>
        <taxon>Gammaproteobacteria</taxon>
        <taxon>Oceanospirillales</taxon>
        <taxon>Halomonadaceae</taxon>
        <taxon>Halomonas</taxon>
    </lineage>
</organism>
<accession>A0A4R6HY62</accession>